<comment type="caution">
    <text evidence="2">The sequence shown here is derived from an EMBL/GenBank/DDBJ whole genome shotgun (WGS) entry which is preliminary data.</text>
</comment>
<dbReference type="EMBL" id="RJVU01062584">
    <property type="protein sequence ID" value="ROJ29142.1"/>
    <property type="molecule type" value="Genomic_DNA"/>
</dbReference>
<dbReference type="OrthoDB" id="10256467at2759"/>
<dbReference type="AlphaFoldDB" id="A0A3N0XRJ1"/>
<feature type="coiled-coil region" evidence="1">
    <location>
        <begin position="26"/>
        <end position="74"/>
    </location>
</feature>
<gene>
    <name evidence="2" type="ORF">DPX16_13586</name>
</gene>
<keyword evidence="3" id="KW-1185">Reference proteome</keyword>
<sequence length="126" mass="14447">MTTVKSQLTHFLETWDNSKAPIHQSCISADAERARLKQEVDGLQAELKSLQVEVPNLRSYLDAAREQMLQLENQAEVPSKRYKENMQRLSQTAFTKKGKTTMLSNFEIVEENESFSPYRGTSTYVT</sequence>
<name>A0A3N0XRJ1_ANAGA</name>
<protein>
    <submittedName>
        <fullName evidence="2">Uncharacterized protein</fullName>
    </submittedName>
</protein>
<keyword evidence="1" id="KW-0175">Coiled coil</keyword>
<dbReference type="Proteomes" id="UP000281406">
    <property type="component" value="Unassembled WGS sequence"/>
</dbReference>
<evidence type="ECO:0000313" key="3">
    <source>
        <dbReference type="Proteomes" id="UP000281406"/>
    </source>
</evidence>
<reference evidence="2 3" key="1">
    <citation type="submission" date="2018-10" db="EMBL/GenBank/DDBJ databases">
        <title>Genome assembly for a Yunnan-Guizhou Plateau 3E fish, Anabarilius grahami (Regan), and its evolutionary and genetic applications.</title>
        <authorList>
            <person name="Jiang W."/>
        </authorList>
    </citation>
    <scope>NUCLEOTIDE SEQUENCE [LARGE SCALE GENOMIC DNA]</scope>
    <source>
        <strain evidence="2">AG-KIZ</strain>
        <tissue evidence="2">Muscle</tissue>
    </source>
</reference>
<accession>A0A3N0XRJ1</accession>
<evidence type="ECO:0000313" key="2">
    <source>
        <dbReference type="EMBL" id="ROJ29142.1"/>
    </source>
</evidence>
<proteinExistence type="predicted"/>
<organism evidence="2 3">
    <name type="scientific">Anabarilius grahami</name>
    <name type="common">Kanglang fish</name>
    <name type="synonym">Barilius grahami</name>
    <dbReference type="NCBI Taxonomy" id="495550"/>
    <lineage>
        <taxon>Eukaryota</taxon>
        <taxon>Metazoa</taxon>
        <taxon>Chordata</taxon>
        <taxon>Craniata</taxon>
        <taxon>Vertebrata</taxon>
        <taxon>Euteleostomi</taxon>
        <taxon>Actinopterygii</taxon>
        <taxon>Neopterygii</taxon>
        <taxon>Teleostei</taxon>
        <taxon>Ostariophysi</taxon>
        <taxon>Cypriniformes</taxon>
        <taxon>Xenocyprididae</taxon>
        <taxon>Xenocypridinae</taxon>
        <taxon>Xenocypridinae incertae sedis</taxon>
        <taxon>Anabarilius</taxon>
    </lineage>
</organism>
<evidence type="ECO:0000256" key="1">
    <source>
        <dbReference type="SAM" id="Coils"/>
    </source>
</evidence>